<proteinExistence type="predicted"/>
<dbReference type="InParanoid" id="A0A251UN46"/>
<evidence type="ECO:0000313" key="3">
    <source>
        <dbReference type="Proteomes" id="UP000215914"/>
    </source>
</evidence>
<dbReference type="EC" id="2.1.1.95" evidence="1"/>
<dbReference type="EMBL" id="CM007894">
    <property type="protein sequence ID" value="OTG24765.1"/>
    <property type="molecule type" value="Genomic_DNA"/>
</dbReference>
<dbReference type="GO" id="GO:0050342">
    <property type="term" value="F:tocopherol C-methyltransferase activity"/>
    <property type="evidence" value="ECO:0007669"/>
    <property type="project" value="UniProtKB-EC"/>
</dbReference>
<keyword evidence="3" id="KW-1185">Reference proteome</keyword>
<dbReference type="EMBL" id="MNCJ02000320">
    <property type="protein sequence ID" value="KAF5804868.1"/>
    <property type="molecule type" value="Genomic_DNA"/>
</dbReference>
<reference evidence="2" key="2">
    <citation type="submission" date="2017-02" db="EMBL/GenBank/DDBJ databases">
        <title>Sunflower complete genome.</title>
        <authorList>
            <person name="Langlade N."/>
            <person name="Munos S."/>
        </authorList>
    </citation>
    <scope>NUCLEOTIDE SEQUENCE [LARGE SCALE GENOMIC DNA]</scope>
    <source>
        <tissue evidence="2">Leaves</tissue>
    </source>
</reference>
<protein>
    <submittedName>
        <fullName evidence="1">Tocopherol O-methyltransferase</fullName>
        <ecNumber evidence="1">2.1.1.95</ecNumber>
    </submittedName>
</protein>
<dbReference type="AlphaFoldDB" id="A0A251UN46"/>
<keyword evidence="1" id="KW-0808">Transferase</keyword>
<keyword evidence="1" id="KW-0489">Methyltransferase</keyword>
<name>A0A251UN46_HELAN</name>
<reference evidence="1 3" key="1">
    <citation type="journal article" date="2017" name="Nature">
        <title>The sunflower genome provides insights into oil metabolism, flowering and Asterid evolution.</title>
        <authorList>
            <person name="Badouin H."/>
            <person name="Gouzy J."/>
            <person name="Grassa C.J."/>
            <person name="Murat F."/>
            <person name="Staton S.E."/>
            <person name="Cottret L."/>
            <person name="Lelandais-Briere C."/>
            <person name="Owens G.L."/>
            <person name="Carrere S."/>
            <person name="Mayjonade B."/>
            <person name="Legrand L."/>
            <person name="Gill N."/>
            <person name="Kane N.C."/>
            <person name="Bowers J.E."/>
            <person name="Hubner S."/>
            <person name="Bellec A."/>
            <person name="Berard A."/>
            <person name="Berges H."/>
            <person name="Blanchet N."/>
            <person name="Boniface M.C."/>
            <person name="Brunel D."/>
            <person name="Catrice O."/>
            <person name="Chaidir N."/>
            <person name="Claudel C."/>
            <person name="Donnadieu C."/>
            <person name="Faraut T."/>
            <person name="Fievet G."/>
            <person name="Helmstetter N."/>
            <person name="King M."/>
            <person name="Knapp S.J."/>
            <person name="Lai Z."/>
            <person name="Le Paslier M.C."/>
            <person name="Lippi Y."/>
            <person name="Lorenzon L."/>
            <person name="Mandel J.R."/>
            <person name="Marage G."/>
            <person name="Marchand G."/>
            <person name="Marquand E."/>
            <person name="Bret-Mestries E."/>
            <person name="Morien E."/>
            <person name="Nambeesan S."/>
            <person name="Nguyen T."/>
            <person name="Pegot-Espagnet P."/>
            <person name="Pouilly N."/>
            <person name="Raftis F."/>
            <person name="Sallet E."/>
            <person name="Schiex T."/>
            <person name="Thomas J."/>
            <person name="Vandecasteele C."/>
            <person name="Vares D."/>
            <person name="Vear F."/>
            <person name="Vautrin S."/>
            <person name="Crespi M."/>
            <person name="Mangin B."/>
            <person name="Burke J.M."/>
            <person name="Salse J."/>
            <person name="Munos S."/>
            <person name="Vincourt P."/>
            <person name="Rieseberg L.H."/>
            <person name="Langlade N.B."/>
        </authorList>
    </citation>
    <scope>NUCLEOTIDE SEQUENCE [LARGE SCALE GENOMIC DNA]</scope>
    <source>
        <strain evidence="3">cv. SF193</strain>
        <tissue evidence="1">Leaves</tissue>
    </source>
</reference>
<sequence length="66" mass="7076">MYGAECHGVTLSPMQAKRVYDLAAAQGLTDKDIKSADSSGIVAPFLLAVIKIASSHRFGQENIQVR</sequence>
<dbReference type="Proteomes" id="UP000215914">
    <property type="component" value="Chromosome 5"/>
</dbReference>
<evidence type="ECO:0000313" key="2">
    <source>
        <dbReference type="EMBL" id="OTG24765.1"/>
    </source>
</evidence>
<gene>
    <name evidence="2" type="ORF">HannXRQ_Chr05g0140331</name>
    <name evidence="1" type="ORF">HanXRQr2_Chr05g0202211</name>
</gene>
<accession>A0A251UN46</accession>
<organism evidence="2 3">
    <name type="scientific">Helianthus annuus</name>
    <name type="common">Common sunflower</name>
    <dbReference type="NCBI Taxonomy" id="4232"/>
    <lineage>
        <taxon>Eukaryota</taxon>
        <taxon>Viridiplantae</taxon>
        <taxon>Streptophyta</taxon>
        <taxon>Embryophyta</taxon>
        <taxon>Tracheophyta</taxon>
        <taxon>Spermatophyta</taxon>
        <taxon>Magnoliopsida</taxon>
        <taxon>eudicotyledons</taxon>
        <taxon>Gunneridae</taxon>
        <taxon>Pentapetalae</taxon>
        <taxon>asterids</taxon>
        <taxon>campanulids</taxon>
        <taxon>Asterales</taxon>
        <taxon>Asteraceae</taxon>
        <taxon>Asteroideae</taxon>
        <taxon>Heliantheae alliance</taxon>
        <taxon>Heliantheae</taxon>
        <taxon>Helianthus</taxon>
    </lineage>
</organism>
<reference evidence="1" key="3">
    <citation type="submission" date="2020-06" db="EMBL/GenBank/DDBJ databases">
        <title>Helianthus annuus Genome sequencing and assembly Release 2.</title>
        <authorList>
            <person name="Gouzy J."/>
            <person name="Langlade N."/>
            <person name="Munos S."/>
        </authorList>
    </citation>
    <scope>NUCLEOTIDE SEQUENCE</scope>
    <source>
        <tissue evidence="1">Leaves</tissue>
    </source>
</reference>
<dbReference type="Gramene" id="mRNA:HanXRQr2_Chr05g0202211">
    <property type="protein sequence ID" value="mRNA:HanXRQr2_Chr05g0202211"/>
    <property type="gene ID" value="HanXRQr2_Chr05g0202211"/>
</dbReference>
<dbReference type="GO" id="GO:0032259">
    <property type="term" value="P:methylation"/>
    <property type="evidence" value="ECO:0007669"/>
    <property type="project" value="UniProtKB-KW"/>
</dbReference>
<evidence type="ECO:0000313" key="1">
    <source>
        <dbReference type="EMBL" id="KAF5804868.1"/>
    </source>
</evidence>